<dbReference type="AlphaFoldDB" id="A0A2N5VMQ5"/>
<organism evidence="2 3">
    <name type="scientific">Puccinia coronata f. sp. avenae</name>
    <dbReference type="NCBI Taxonomy" id="200324"/>
    <lineage>
        <taxon>Eukaryota</taxon>
        <taxon>Fungi</taxon>
        <taxon>Dikarya</taxon>
        <taxon>Basidiomycota</taxon>
        <taxon>Pucciniomycotina</taxon>
        <taxon>Pucciniomycetes</taxon>
        <taxon>Pucciniales</taxon>
        <taxon>Pucciniaceae</taxon>
        <taxon>Puccinia</taxon>
    </lineage>
</organism>
<reference evidence="2 3" key="1">
    <citation type="submission" date="2017-11" db="EMBL/GenBank/DDBJ databases">
        <title>De novo assembly and phasing of dikaryotic genomes from two isolates of Puccinia coronata f. sp. avenae, the causal agent of oat crown rust.</title>
        <authorList>
            <person name="Miller M.E."/>
            <person name="Zhang Y."/>
            <person name="Omidvar V."/>
            <person name="Sperschneider J."/>
            <person name="Schwessinger B."/>
            <person name="Raley C."/>
            <person name="Palmer J.M."/>
            <person name="Garnica D."/>
            <person name="Upadhyaya N."/>
            <person name="Rathjen J."/>
            <person name="Taylor J.M."/>
            <person name="Park R.F."/>
            <person name="Dodds P.N."/>
            <person name="Hirsch C.D."/>
            <person name="Kianian S.F."/>
            <person name="Figueroa M."/>
        </authorList>
    </citation>
    <scope>NUCLEOTIDE SEQUENCE [LARGE SCALE GENOMIC DNA]</scope>
    <source>
        <strain evidence="2">12SD80</strain>
    </source>
</reference>
<accession>A0A2N5VMQ5</accession>
<feature type="region of interest" description="Disordered" evidence="1">
    <location>
        <begin position="64"/>
        <end position="84"/>
    </location>
</feature>
<feature type="compositionally biased region" description="Low complexity" evidence="1">
    <location>
        <begin position="192"/>
        <end position="201"/>
    </location>
</feature>
<dbReference type="EMBL" id="PGCI01000006">
    <property type="protein sequence ID" value="PLW51285.1"/>
    <property type="molecule type" value="Genomic_DNA"/>
</dbReference>
<proteinExistence type="predicted"/>
<evidence type="ECO:0000313" key="2">
    <source>
        <dbReference type="EMBL" id="PLW51285.1"/>
    </source>
</evidence>
<feature type="compositionally biased region" description="Polar residues" evidence="1">
    <location>
        <begin position="146"/>
        <end position="159"/>
    </location>
</feature>
<dbReference type="Proteomes" id="UP000235392">
    <property type="component" value="Unassembled WGS sequence"/>
</dbReference>
<gene>
    <name evidence="2" type="ORF">PCASD_00992</name>
</gene>
<sequence length="201" mass="22287">MAGRAAFGYAQKAQAASAYRSLIRSSKSTFHSDPQTYRQFVRRAKELFATKVLNMSYLLGLPPDPNAASSSTTTTTKTTSVWPGRSGELEKSAWMERFDHEIQGVLELSKYLTRNIVQARHSEDGQRLVVRFTDQTEIGDNSTIKNRRSTSACEPSSSCCGGHQADTPSPPPSTSRLSQAALERREKRRLSRLQQQPSSSS</sequence>
<evidence type="ECO:0000256" key="1">
    <source>
        <dbReference type="SAM" id="MobiDB-lite"/>
    </source>
</evidence>
<feature type="compositionally biased region" description="Low complexity" evidence="1">
    <location>
        <begin position="69"/>
        <end position="80"/>
    </location>
</feature>
<comment type="caution">
    <text evidence="2">The sequence shown here is derived from an EMBL/GenBank/DDBJ whole genome shotgun (WGS) entry which is preliminary data.</text>
</comment>
<evidence type="ECO:0000313" key="3">
    <source>
        <dbReference type="Proteomes" id="UP000235392"/>
    </source>
</evidence>
<name>A0A2N5VMQ5_9BASI</name>
<feature type="region of interest" description="Disordered" evidence="1">
    <location>
        <begin position="146"/>
        <end position="201"/>
    </location>
</feature>
<evidence type="ECO:0008006" key="4">
    <source>
        <dbReference type="Google" id="ProtNLM"/>
    </source>
</evidence>
<protein>
    <recommendedName>
        <fullName evidence="4">Mitochondrial zinc maintenance protein 1, mitochondrial</fullName>
    </recommendedName>
</protein>